<evidence type="ECO:0000313" key="1">
    <source>
        <dbReference type="EMBL" id="JAG99637.1"/>
    </source>
</evidence>
<accession>A0A0E9P6V3</accession>
<dbReference type="AlphaFoldDB" id="A0A0E9P6V3"/>
<dbReference type="EMBL" id="GBXM01108939">
    <property type="protein sequence ID" value="JAG99637.1"/>
    <property type="molecule type" value="Transcribed_RNA"/>
</dbReference>
<reference evidence="1" key="2">
    <citation type="journal article" date="2015" name="Fish Shellfish Immunol.">
        <title>Early steps in the European eel (Anguilla anguilla)-Vibrio vulnificus interaction in the gills: Role of the RtxA13 toxin.</title>
        <authorList>
            <person name="Callol A."/>
            <person name="Pajuelo D."/>
            <person name="Ebbesson L."/>
            <person name="Teles M."/>
            <person name="MacKenzie S."/>
            <person name="Amaro C."/>
        </authorList>
    </citation>
    <scope>NUCLEOTIDE SEQUENCE</scope>
</reference>
<proteinExistence type="predicted"/>
<sequence>MDSDARLPGYTSGSLTTLTCVYRNSACHGHIIGSDNNIAVRQA</sequence>
<protein>
    <submittedName>
        <fullName evidence="1">Uncharacterized protein</fullName>
    </submittedName>
</protein>
<organism evidence="1">
    <name type="scientific">Anguilla anguilla</name>
    <name type="common">European freshwater eel</name>
    <name type="synonym">Muraena anguilla</name>
    <dbReference type="NCBI Taxonomy" id="7936"/>
    <lineage>
        <taxon>Eukaryota</taxon>
        <taxon>Metazoa</taxon>
        <taxon>Chordata</taxon>
        <taxon>Craniata</taxon>
        <taxon>Vertebrata</taxon>
        <taxon>Euteleostomi</taxon>
        <taxon>Actinopterygii</taxon>
        <taxon>Neopterygii</taxon>
        <taxon>Teleostei</taxon>
        <taxon>Anguilliformes</taxon>
        <taxon>Anguillidae</taxon>
        <taxon>Anguilla</taxon>
    </lineage>
</organism>
<name>A0A0E9P6V3_ANGAN</name>
<reference evidence="1" key="1">
    <citation type="submission" date="2014-11" db="EMBL/GenBank/DDBJ databases">
        <authorList>
            <person name="Amaro Gonzalez C."/>
        </authorList>
    </citation>
    <scope>NUCLEOTIDE SEQUENCE</scope>
</reference>